<dbReference type="SUPFAM" id="SSF52833">
    <property type="entry name" value="Thioredoxin-like"/>
    <property type="match status" value="1"/>
</dbReference>
<dbReference type="InterPro" id="IPR036249">
    <property type="entry name" value="Thioredoxin-like_sf"/>
</dbReference>
<keyword evidence="4" id="KW-1015">Disulfide bond</keyword>
<evidence type="ECO:0000256" key="5">
    <source>
        <dbReference type="SAM" id="SignalP"/>
    </source>
</evidence>
<protein>
    <submittedName>
        <fullName evidence="7">Protein SCO1/2</fullName>
    </submittedName>
</protein>
<evidence type="ECO:0000313" key="7">
    <source>
        <dbReference type="EMBL" id="RZS54484.1"/>
    </source>
</evidence>
<name>A0A4Q7LJI5_9BURK</name>
<keyword evidence="3" id="KW-0479">Metal-binding</keyword>
<evidence type="ECO:0000313" key="8">
    <source>
        <dbReference type="Proteomes" id="UP000293433"/>
    </source>
</evidence>
<dbReference type="RefSeq" id="WP_130481835.1">
    <property type="nucleotide sequence ID" value="NZ_SGWV01000009.1"/>
</dbReference>
<dbReference type="InterPro" id="IPR003782">
    <property type="entry name" value="SCO1/SenC"/>
</dbReference>
<dbReference type="InterPro" id="IPR006311">
    <property type="entry name" value="TAT_signal"/>
</dbReference>
<accession>A0A4Q7LJI5</accession>
<evidence type="ECO:0000259" key="6">
    <source>
        <dbReference type="PROSITE" id="PS51352"/>
    </source>
</evidence>
<keyword evidence="2 3" id="KW-0186">Copper</keyword>
<evidence type="ECO:0000256" key="2">
    <source>
        <dbReference type="ARBA" id="ARBA00023008"/>
    </source>
</evidence>
<feature type="binding site" evidence="3">
    <location>
        <position position="102"/>
    </location>
    <ligand>
        <name>Cu cation</name>
        <dbReference type="ChEBI" id="CHEBI:23378"/>
    </ligand>
</feature>
<feature type="binding site" evidence="3">
    <location>
        <position position="98"/>
    </location>
    <ligand>
        <name>Cu cation</name>
        <dbReference type="ChEBI" id="CHEBI:23378"/>
    </ligand>
</feature>
<evidence type="ECO:0000256" key="1">
    <source>
        <dbReference type="ARBA" id="ARBA00010996"/>
    </source>
</evidence>
<feature type="signal peptide" evidence="5">
    <location>
        <begin position="1"/>
        <end position="35"/>
    </location>
</feature>
<keyword evidence="5" id="KW-0732">Signal</keyword>
<organism evidence="7 8">
    <name type="scientific">Sphaerotilus mobilis</name>
    <dbReference type="NCBI Taxonomy" id="47994"/>
    <lineage>
        <taxon>Bacteria</taxon>
        <taxon>Pseudomonadati</taxon>
        <taxon>Pseudomonadota</taxon>
        <taxon>Betaproteobacteria</taxon>
        <taxon>Burkholderiales</taxon>
        <taxon>Sphaerotilaceae</taxon>
        <taxon>Sphaerotilus</taxon>
    </lineage>
</organism>
<reference evidence="7 8" key="1">
    <citation type="submission" date="2019-02" db="EMBL/GenBank/DDBJ databases">
        <title>Genomic Encyclopedia of Type Strains, Phase IV (KMG-IV): sequencing the most valuable type-strain genomes for metagenomic binning, comparative biology and taxonomic classification.</title>
        <authorList>
            <person name="Goeker M."/>
        </authorList>
    </citation>
    <scope>NUCLEOTIDE SEQUENCE [LARGE SCALE GENOMIC DNA]</scope>
    <source>
        <strain evidence="7 8">DSM 10617</strain>
    </source>
</reference>
<dbReference type="PANTHER" id="PTHR12151">
    <property type="entry name" value="ELECTRON TRANSPORT PROTIN SCO1/SENC FAMILY MEMBER"/>
    <property type="match status" value="1"/>
</dbReference>
<dbReference type="Proteomes" id="UP000293433">
    <property type="component" value="Unassembled WGS sequence"/>
</dbReference>
<dbReference type="EMBL" id="SGWV01000009">
    <property type="protein sequence ID" value="RZS54484.1"/>
    <property type="molecule type" value="Genomic_DNA"/>
</dbReference>
<dbReference type="InterPro" id="IPR013766">
    <property type="entry name" value="Thioredoxin_domain"/>
</dbReference>
<feature type="domain" description="Thioredoxin" evidence="6">
    <location>
        <begin position="58"/>
        <end position="215"/>
    </location>
</feature>
<dbReference type="PROSITE" id="PS51352">
    <property type="entry name" value="THIOREDOXIN_2"/>
    <property type="match status" value="1"/>
</dbReference>
<gene>
    <name evidence="7" type="ORF">EV685_1961</name>
</gene>
<dbReference type="CDD" id="cd02968">
    <property type="entry name" value="SCO"/>
    <property type="match status" value="1"/>
</dbReference>
<feature type="chain" id="PRO_5020485715" evidence="5">
    <location>
        <begin position="36"/>
        <end position="217"/>
    </location>
</feature>
<comment type="caution">
    <text evidence="7">The sequence shown here is derived from an EMBL/GenBank/DDBJ whole genome shotgun (WGS) entry which is preliminary data.</text>
</comment>
<dbReference type="PROSITE" id="PS51318">
    <property type="entry name" value="TAT"/>
    <property type="match status" value="1"/>
</dbReference>
<comment type="similarity">
    <text evidence="1">Belongs to the SCO1/2 family.</text>
</comment>
<feature type="disulfide bond" description="Redox-active" evidence="4">
    <location>
        <begin position="98"/>
        <end position="102"/>
    </location>
</feature>
<evidence type="ECO:0000256" key="4">
    <source>
        <dbReference type="PIRSR" id="PIRSR603782-2"/>
    </source>
</evidence>
<keyword evidence="8" id="KW-1185">Reference proteome</keyword>
<sequence>MHPDLNTATQPRRRALLGLALGGLAAAALPRLARAAAPVVDDNCHGVAVQIAPGVKRTTAPYPMPAVTLTRDDGQRQTLAQALDDGRPVVLNFIYTSCNTICPVTSQVFMQTREQLGAQRDGINMVSVSIDPEQDTPRRLKAYAKRFASFGTWSHYTGSAAESLAVQRAFAAWRGDKMNHLPLTLIRVAAGQPWIRLDGYVSPDLLVAELRKSAAAV</sequence>
<dbReference type="OrthoDB" id="8550465at2"/>
<evidence type="ECO:0000256" key="3">
    <source>
        <dbReference type="PIRSR" id="PIRSR603782-1"/>
    </source>
</evidence>
<dbReference type="Gene3D" id="3.40.30.10">
    <property type="entry name" value="Glutaredoxin"/>
    <property type="match status" value="1"/>
</dbReference>
<dbReference type="GO" id="GO:0046872">
    <property type="term" value="F:metal ion binding"/>
    <property type="evidence" value="ECO:0007669"/>
    <property type="project" value="UniProtKB-KW"/>
</dbReference>
<proteinExistence type="inferred from homology"/>
<dbReference type="AlphaFoldDB" id="A0A4Q7LJI5"/>
<dbReference type="Pfam" id="PF02630">
    <property type="entry name" value="SCO1-SenC"/>
    <property type="match status" value="1"/>
</dbReference>
<dbReference type="PANTHER" id="PTHR12151:SF25">
    <property type="entry name" value="LINALOOL DEHYDRATASE_ISOMERASE DOMAIN-CONTAINING PROTEIN"/>
    <property type="match status" value="1"/>
</dbReference>